<comment type="caution">
    <text evidence="1">The sequence shown here is derived from an EMBL/GenBank/DDBJ whole genome shotgun (WGS) entry which is preliminary data.</text>
</comment>
<keyword evidence="2" id="KW-1185">Reference proteome</keyword>
<dbReference type="Proteomes" id="UP001139981">
    <property type="component" value="Unassembled WGS sequence"/>
</dbReference>
<organism evidence="1 2">
    <name type="scientific">Coemansia aciculifera</name>
    <dbReference type="NCBI Taxonomy" id="417176"/>
    <lineage>
        <taxon>Eukaryota</taxon>
        <taxon>Fungi</taxon>
        <taxon>Fungi incertae sedis</taxon>
        <taxon>Zoopagomycota</taxon>
        <taxon>Kickxellomycotina</taxon>
        <taxon>Kickxellomycetes</taxon>
        <taxon>Kickxellales</taxon>
        <taxon>Kickxellaceae</taxon>
        <taxon>Coemansia</taxon>
    </lineage>
</organism>
<evidence type="ECO:0000313" key="2">
    <source>
        <dbReference type="Proteomes" id="UP001139981"/>
    </source>
</evidence>
<name>A0ACC1MB89_9FUNG</name>
<gene>
    <name evidence="1" type="ORF">IWW38_000178</name>
</gene>
<sequence>MIAAAQHKGSATETFFHIVCITAGTGILQLPYALKEGGWFGALYIVLAAAISAYTGDILIKCLYHKQGTRLRSYSEVVEAAFGRHGRMVARGLKDFNLLGVAGIFIVLAGININSLVSGTVADTLGPRFWIAVSSVLVWLVIVLAREIHDVFVLSVFGTLTTVATVIIIVWLGIVDLEYARARPPTKLVDIRMAPMSLASICFSFGGNLNWPDLEASMQSPKRWSRTLALATAFIAFIYLCVAVVGYGVYGDLVKSPILQSLSPGIAVVVANAMVTAHVLLACPIILTAVFIEAESDLNISPVLGSTTRERLYSVIFRTVMMLGIALAALFISDFSKIVPILGAIAASMVVFVIPVACYVRLFRGQREFSTAEYAWCTFIAGIGLMCLVIGTSQAIANL</sequence>
<evidence type="ECO:0000313" key="1">
    <source>
        <dbReference type="EMBL" id="KAJ2900803.1"/>
    </source>
</evidence>
<protein>
    <submittedName>
        <fullName evidence="1">Uncharacterized protein</fullName>
    </submittedName>
</protein>
<accession>A0ACC1MB89</accession>
<proteinExistence type="predicted"/>
<reference evidence="1" key="1">
    <citation type="submission" date="2022-07" db="EMBL/GenBank/DDBJ databases">
        <title>Phylogenomic reconstructions and comparative analyses of Kickxellomycotina fungi.</title>
        <authorList>
            <person name="Reynolds N.K."/>
            <person name="Stajich J.E."/>
            <person name="Barry K."/>
            <person name="Grigoriev I.V."/>
            <person name="Crous P."/>
            <person name="Smith M.E."/>
        </authorList>
    </citation>
    <scope>NUCLEOTIDE SEQUENCE</scope>
    <source>
        <strain evidence="1">CBS 190363</strain>
    </source>
</reference>
<dbReference type="EMBL" id="JANBVB010000002">
    <property type="protein sequence ID" value="KAJ2900803.1"/>
    <property type="molecule type" value="Genomic_DNA"/>
</dbReference>